<reference evidence="5" key="1">
    <citation type="submission" date="2016-10" db="EMBL/GenBank/DDBJ databases">
        <authorList>
            <person name="Varghese N."/>
            <person name="Submissions S."/>
        </authorList>
    </citation>
    <scope>NUCLEOTIDE SEQUENCE [LARGE SCALE GENOMIC DNA]</scope>
    <source>
        <strain evidence="5">VPI 5359</strain>
    </source>
</reference>
<feature type="domain" description="Fumarylacetoacetase-like C-terminal" evidence="3">
    <location>
        <begin position="87"/>
        <end position="296"/>
    </location>
</feature>
<dbReference type="PANTHER" id="PTHR42796:SF4">
    <property type="entry name" value="FUMARYLACETOACETATE HYDROLASE DOMAIN-CONTAINING PROTEIN 2A"/>
    <property type="match status" value="1"/>
</dbReference>
<dbReference type="InterPro" id="IPR036663">
    <property type="entry name" value="Fumarylacetoacetase_C_sf"/>
</dbReference>
<dbReference type="FunFam" id="3.90.850.10:FF:000002">
    <property type="entry name" value="2-hydroxyhepta-2,4-diene-1,7-dioate isomerase"/>
    <property type="match status" value="1"/>
</dbReference>
<dbReference type="EMBL" id="FNOU01000001">
    <property type="protein sequence ID" value="SDX29489.1"/>
    <property type="molecule type" value="Genomic_DNA"/>
</dbReference>
<protein>
    <submittedName>
        <fullName evidence="4">2-keto-4-pentenoate hydratase/2-oxohepta-3-ene-1,7-dioic acid hydratase (Catechol pathway)</fullName>
    </submittedName>
</protein>
<evidence type="ECO:0000256" key="1">
    <source>
        <dbReference type="ARBA" id="ARBA00010211"/>
    </source>
</evidence>
<name>A0A1H3AKY8_EUBBA</name>
<keyword evidence="2" id="KW-0479">Metal-binding</keyword>
<dbReference type="InterPro" id="IPR011234">
    <property type="entry name" value="Fumarylacetoacetase-like_C"/>
</dbReference>
<dbReference type="RefSeq" id="WP_090242242.1">
    <property type="nucleotide sequence ID" value="NZ_FNOU01000001.1"/>
</dbReference>
<evidence type="ECO:0000256" key="2">
    <source>
        <dbReference type="ARBA" id="ARBA00022723"/>
    </source>
</evidence>
<dbReference type="Proteomes" id="UP000199652">
    <property type="component" value="Unassembled WGS sequence"/>
</dbReference>
<accession>A0A1H3AKY8</accession>
<evidence type="ECO:0000313" key="5">
    <source>
        <dbReference type="Proteomes" id="UP000199652"/>
    </source>
</evidence>
<dbReference type="AlphaFoldDB" id="A0A1H3AKY8"/>
<sequence>MYYVTYQYASFSEAGILTSDQKRVVPVTTIGKVMGLKLPEKMIDFITLADDDLIAEIEAAMLQNPDMGIRRDKIRLLAPIPKPPRNIFCLGKNYAEHAAEIKNVPGLSGAPAAPIYFSKLSSSVIGPDMPILSHANMTKQVDYEAELAVIIGKKGADIPKEKVEDYIFGYTIANDITARDLQRKHSQWYKGKSLDTFCPMGPAIVHKNAMPLPLDLGIRCFVNDELRQESNTSKMIFDIPYIVNNLSQGVTLYPGDIILTGTPAGVGVAQDPPVFLQHGDVVKAEIQGIGTLKNTIR</sequence>
<dbReference type="InterPro" id="IPR051121">
    <property type="entry name" value="FAH"/>
</dbReference>
<dbReference type="SUPFAM" id="SSF56529">
    <property type="entry name" value="FAH"/>
    <property type="match status" value="1"/>
</dbReference>
<evidence type="ECO:0000259" key="3">
    <source>
        <dbReference type="Pfam" id="PF01557"/>
    </source>
</evidence>
<keyword evidence="5" id="KW-1185">Reference proteome</keyword>
<dbReference type="Pfam" id="PF01557">
    <property type="entry name" value="FAA_hydrolase"/>
    <property type="match status" value="1"/>
</dbReference>
<dbReference type="PANTHER" id="PTHR42796">
    <property type="entry name" value="FUMARYLACETOACETATE HYDROLASE DOMAIN-CONTAINING PROTEIN 2A-RELATED"/>
    <property type="match status" value="1"/>
</dbReference>
<dbReference type="GO" id="GO:0016853">
    <property type="term" value="F:isomerase activity"/>
    <property type="evidence" value="ECO:0007669"/>
    <property type="project" value="UniProtKB-ARBA"/>
</dbReference>
<proteinExistence type="inferred from homology"/>
<dbReference type="Gene3D" id="3.90.850.10">
    <property type="entry name" value="Fumarylacetoacetase-like, C-terminal domain"/>
    <property type="match status" value="1"/>
</dbReference>
<dbReference type="GO" id="GO:0019752">
    <property type="term" value="P:carboxylic acid metabolic process"/>
    <property type="evidence" value="ECO:0007669"/>
    <property type="project" value="UniProtKB-ARBA"/>
</dbReference>
<evidence type="ECO:0000313" key="4">
    <source>
        <dbReference type="EMBL" id="SDX29489.1"/>
    </source>
</evidence>
<dbReference type="GO" id="GO:0046872">
    <property type="term" value="F:metal ion binding"/>
    <property type="evidence" value="ECO:0007669"/>
    <property type="project" value="UniProtKB-KW"/>
</dbReference>
<dbReference type="STRING" id="1528.SAMN04488579_10156"/>
<organism evidence="4 5">
    <name type="scientific">Eubacterium barkeri</name>
    <name type="common">Clostridium barkeri</name>
    <dbReference type="NCBI Taxonomy" id="1528"/>
    <lineage>
        <taxon>Bacteria</taxon>
        <taxon>Bacillati</taxon>
        <taxon>Bacillota</taxon>
        <taxon>Clostridia</taxon>
        <taxon>Eubacteriales</taxon>
        <taxon>Eubacteriaceae</taxon>
        <taxon>Eubacterium</taxon>
    </lineage>
</organism>
<gene>
    <name evidence="4" type="ORF">SAMN04488579_10156</name>
</gene>
<dbReference type="OrthoDB" id="9805307at2"/>
<comment type="similarity">
    <text evidence="1">Belongs to the FAH family.</text>
</comment>